<protein>
    <submittedName>
        <fullName evidence="1">Uncharacterized protein</fullName>
    </submittedName>
</protein>
<comment type="caution">
    <text evidence="1">The sequence shown here is derived from an EMBL/GenBank/DDBJ whole genome shotgun (WGS) entry which is preliminary data.</text>
</comment>
<reference evidence="1" key="1">
    <citation type="submission" date="2018-11" db="EMBL/GenBank/DDBJ databases">
        <authorList>
            <consortium name="Pathogen Informatics"/>
        </authorList>
    </citation>
    <scope>NUCLEOTIDE SEQUENCE</scope>
</reference>
<accession>A0A3S5CME0</accession>
<sequence>MRNVFEEIGGLGVWRRYWCQLRADQLIFWLNPEHERAAGQRRFHNSASFRHSANPGTMASFALTSTGPAGRIDLRNVIAPWAVISPYRVCTRLNTLFMRSLYSIEPSCLAEALDADETERNSCTESLVLSSSADYRWLEHKHLLCADSAQEREFWISQLNICLSTLRQWIPNHFAFLQQHGSRLEFGHPVSARLASLVTGRV</sequence>
<keyword evidence="2" id="KW-1185">Reference proteome</keyword>
<dbReference type="PANTHER" id="PTHR21538:SF23">
    <property type="entry name" value="ANILLIN"/>
    <property type="match status" value="1"/>
</dbReference>
<dbReference type="InterPro" id="IPR051364">
    <property type="entry name" value="Cytokinesis/Rho-signaling"/>
</dbReference>
<dbReference type="Gene3D" id="2.30.29.30">
    <property type="entry name" value="Pleckstrin-homology domain (PH domain)/Phosphotyrosine-binding domain (PTB)"/>
    <property type="match status" value="1"/>
</dbReference>
<dbReference type="GO" id="GO:0005826">
    <property type="term" value="C:actomyosin contractile ring"/>
    <property type="evidence" value="ECO:0007669"/>
    <property type="project" value="TreeGrafter"/>
</dbReference>
<dbReference type="SUPFAM" id="SSF50729">
    <property type="entry name" value="PH domain-like"/>
    <property type="match status" value="1"/>
</dbReference>
<dbReference type="GO" id="GO:0000281">
    <property type="term" value="P:mitotic cytokinesis"/>
    <property type="evidence" value="ECO:0007669"/>
    <property type="project" value="TreeGrafter"/>
</dbReference>
<name>A0A3S5CME0_9PLAT</name>
<dbReference type="AlphaFoldDB" id="A0A3S5CME0"/>
<dbReference type="Proteomes" id="UP000784294">
    <property type="component" value="Unassembled WGS sequence"/>
</dbReference>
<dbReference type="GO" id="GO:0031106">
    <property type="term" value="P:septin ring organization"/>
    <property type="evidence" value="ECO:0007669"/>
    <property type="project" value="TreeGrafter"/>
</dbReference>
<dbReference type="EMBL" id="CAAALY010244686">
    <property type="protein sequence ID" value="VEL32799.1"/>
    <property type="molecule type" value="Genomic_DNA"/>
</dbReference>
<dbReference type="InterPro" id="IPR011993">
    <property type="entry name" value="PH-like_dom_sf"/>
</dbReference>
<dbReference type="PANTHER" id="PTHR21538">
    <property type="entry name" value="ANILLIN/RHOTEKIN RTKN"/>
    <property type="match status" value="1"/>
</dbReference>
<gene>
    <name evidence="1" type="ORF">PXEA_LOCUS26239</name>
</gene>
<evidence type="ECO:0000313" key="1">
    <source>
        <dbReference type="EMBL" id="VEL32799.1"/>
    </source>
</evidence>
<dbReference type="GO" id="GO:0000915">
    <property type="term" value="P:actomyosin contractile ring assembly"/>
    <property type="evidence" value="ECO:0007669"/>
    <property type="project" value="TreeGrafter"/>
</dbReference>
<evidence type="ECO:0000313" key="2">
    <source>
        <dbReference type="Proteomes" id="UP000784294"/>
    </source>
</evidence>
<proteinExistence type="predicted"/>
<dbReference type="OrthoDB" id="5915976at2759"/>
<organism evidence="1 2">
    <name type="scientific">Protopolystoma xenopodis</name>
    <dbReference type="NCBI Taxonomy" id="117903"/>
    <lineage>
        <taxon>Eukaryota</taxon>
        <taxon>Metazoa</taxon>
        <taxon>Spiralia</taxon>
        <taxon>Lophotrochozoa</taxon>
        <taxon>Platyhelminthes</taxon>
        <taxon>Monogenea</taxon>
        <taxon>Polyopisthocotylea</taxon>
        <taxon>Polystomatidea</taxon>
        <taxon>Polystomatidae</taxon>
        <taxon>Protopolystoma</taxon>
    </lineage>
</organism>